<gene>
    <name evidence="1" type="ORF">SAMN05216244_3021</name>
</gene>
<dbReference type="EMBL" id="FNHF01000004">
    <property type="protein sequence ID" value="SDM64208.1"/>
    <property type="molecule type" value="Genomic_DNA"/>
</dbReference>
<dbReference type="RefSeq" id="WP_139186973.1">
    <property type="nucleotide sequence ID" value="NZ_FNHF01000004.1"/>
</dbReference>
<reference evidence="2" key="1">
    <citation type="submission" date="2016-10" db="EMBL/GenBank/DDBJ databases">
        <authorList>
            <person name="Varghese N."/>
            <person name="Submissions S."/>
        </authorList>
    </citation>
    <scope>NUCLEOTIDE SEQUENCE [LARGE SCALE GENOMIC DNA]</scope>
    <source>
        <strain evidence="2">CGMCC 1.6199</strain>
    </source>
</reference>
<name>A0A1G9UW91_9BACI</name>
<keyword evidence="2" id="KW-1185">Reference proteome</keyword>
<sequence>MRMLICEELINDLRVNIEKIKDMSVQLKKNNFEAFFVYSFALFESSICEALRRIVAAFPEKLSDEKQLKLKNSDIFNNYYSPNYILDTIINAEIKSLSKGNALALLQTAQSLMAIELTFDRRAIEEVSEYRNKLVHDNTISNREYLLGKRTVKGNTFSIEKAKNLINILMDVLSELELCLKSKYQKYTKYKLIKDLWEEIFGSPLLKFEDCILIRQGGFDKNRKEVGINFDHLENVVKSISSSEKFFLFLLLQQYSGSINDRYFKFKDIPSLASISSKPEINKILSVFNIYPNLFNGVSIDGAI</sequence>
<organism evidence="1 2">
    <name type="scientific">Sediminibacillus halophilus</name>
    <dbReference type="NCBI Taxonomy" id="482461"/>
    <lineage>
        <taxon>Bacteria</taxon>
        <taxon>Bacillati</taxon>
        <taxon>Bacillota</taxon>
        <taxon>Bacilli</taxon>
        <taxon>Bacillales</taxon>
        <taxon>Bacillaceae</taxon>
        <taxon>Sediminibacillus</taxon>
    </lineage>
</organism>
<dbReference type="AlphaFoldDB" id="A0A1G9UW91"/>
<evidence type="ECO:0000313" key="1">
    <source>
        <dbReference type="EMBL" id="SDM64208.1"/>
    </source>
</evidence>
<accession>A0A1G9UW91</accession>
<dbReference type="OrthoDB" id="2045234at2"/>
<protein>
    <recommendedName>
        <fullName evidence="3">RiboL-PSP-HEPN domain-containing protein</fullName>
    </recommendedName>
</protein>
<evidence type="ECO:0008006" key="3">
    <source>
        <dbReference type="Google" id="ProtNLM"/>
    </source>
</evidence>
<dbReference type="Proteomes" id="UP000182347">
    <property type="component" value="Unassembled WGS sequence"/>
</dbReference>
<evidence type="ECO:0000313" key="2">
    <source>
        <dbReference type="Proteomes" id="UP000182347"/>
    </source>
</evidence>
<proteinExistence type="predicted"/>